<dbReference type="GO" id="GO:0005506">
    <property type="term" value="F:iron ion binding"/>
    <property type="evidence" value="ECO:0007669"/>
    <property type="project" value="InterPro"/>
</dbReference>
<evidence type="ECO:0000259" key="3">
    <source>
        <dbReference type="SMART" id="SM01008"/>
    </source>
</evidence>
<dbReference type="EMBL" id="BMNL01000003">
    <property type="protein sequence ID" value="GGP21638.1"/>
    <property type="molecule type" value="Genomic_DNA"/>
</dbReference>
<protein>
    <submittedName>
        <fullName evidence="4">Xanthine dehydrogenase</fullName>
    </submittedName>
</protein>
<accession>A0A830GWB6</accession>
<dbReference type="InterPro" id="IPR016208">
    <property type="entry name" value="Ald_Oxase/xanthine_DH-like"/>
</dbReference>
<dbReference type="Pfam" id="PF02738">
    <property type="entry name" value="MoCoBD_1"/>
    <property type="match status" value="1"/>
</dbReference>
<dbReference type="InterPro" id="IPR000674">
    <property type="entry name" value="Ald_Oxase/Xan_DH_a/b"/>
</dbReference>
<dbReference type="InterPro" id="IPR037165">
    <property type="entry name" value="AldOxase/xan_DH_Mopterin-bd_sf"/>
</dbReference>
<dbReference type="RefSeq" id="WP_188596720.1">
    <property type="nucleotide sequence ID" value="NZ_BMNL01000003.1"/>
</dbReference>
<dbReference type="SUPFAM" id="SSF54665">
    <property type="entry name" value="CO dehydrogenase molybdoprotein N-domain-like"/>
    <property type="match status" value="1"/>
</dbReference>
<reference evidence="4" key="1">
    <citation type="journal article" date="2014" name="Int. J. Syst. Evol. Microbiol.">
        <title>Complete genome sequence of Corynebacterium casei LMG S-19264T (=DSM 44701T), isolated from a smear-ripened cheese.</title>
        <authorList>
            <consortium name="US DOE Joint Genome Institute (JGI-PGF)"/>
            <person name="Walter F."/>
            <person name="Albersmeier A."/>
            <person name="Kalinowski J."/>
            <person name="Ruckert C."/>
        </authorList>
    </citation>
    <scope>NUCLEOTIDE SEQUENCE</scope>
    <source>
        <strain evidence="4">JCM 10088</strain>
    </source>
</reference>
<evidence type="ECO:0000256" key="1">
    <source>
        <dbReference type="ARBA" id="ARBA00022505"/>
    </source>
</evidence>
<reference evidence="4" key="2">
    <citation type="submission" date="2020-09" db="EMBL/GenBank/DDBJ databases">
        <authorList>
            <person name="Sun Q."/>
            <person name="Ohkuma M."/>
        </authorList>
    </citation>
    <scope>NUCLEOTIDE SEQUENCE</scope>
    <source>
        <strain evidence="4">JCM 10088</strain>
    </source>
</reference>
<keyword evidence="2" id="KW-0560">Oxidoreductase</keyword>
<dbReference type="InterPro" id="IPR008274">
    <property type="entry name" value="AldOxase/xan_DH_MoCoBD1"/>
</dbReference>
<dbReference type="GO" id="GO:0016491">
    <property type="term" value="F:oxidoreductase activity"/>
    <property type="evidence" value="ECO:0007669"/>
    <property type="project" value="UniProtKB-KW"/>
</dbReference>
<gene>
    <name evidence="4" type="ORF">GCM10007981_14260</name>
</gene>
<evidence type="ECO:0000313" key="5">
    <source>
        <dbReference type="Proteomes" id="UP000610960"/>
    </source>
</evidence>
<proteinExistence type="predicted"/>
<dbReference type="SUPFAM" id="SSF56003">
    <property type="entry name" value="Molybdenum cofactor-binding domain"/>
    <property type="match status" value="1"/>
</dbReference>
<evidence type="ECO:0000256" key="2">
    <source>
        <dbReference type="ARBA" id="ARBA00023002"/>
    </source>
</evidence>
<dbReference type="InterPro" id="IPR046867">
    <property type="entry name" value="AldOxase/xan_DH_MoCoBD2"/>
</dbReference>
<dbReference type="SMART" id="SM01008">
    <property type="entry name" value="Ald_Xan_dh_C"/>
    <property type="match status" value="1"/>
</dbReference>
<dbReference type="PANTHER" id="PTHR11908:SF132">
    <property type="entry name" value="ALDEHYDE OXIDASE 1-RELATED"/>
    <property type="match status" value="1"/>
</dbReference>
<keyword evidence="1" id="KW-0500">Molybdenum</keyword>
<organism evidence="4 5">
    <name type="scientific">Thermocladium modestius</name>
    <dbReference type="NCBI Taxonomy" id="62609"/>
    <lineage>
        <taxon>Archaea</taxon>
        <taxon>Thermoproteota</taxon>
        <taxon>Thermoprotei</taxon>
        <taxon>Thermoproteales</taxon>
        <taxon>Thermoproteaceae</taxon>
        <taxon>Thermocladium</taxon>
    </lineage>
</organism>
<dbReference type="PANTHER" id="PTHR11908">
    <property type="entry name" value="XANTHINE DEHYDROGENASE"/>
    <property type="match status" value="1"/>
</dbReference>
<sequence length="784" mass="85941">MSVHYREGLRAVTGFTQYIDDVPTPRGTLHMAIVRSPYPHARIKSIDLGDVTSRGGIAYGPMELFKVIKNPFPVAVKAPLRYYPFAVDKARFVGEPVAVVLASDPYKAVDLAEMVNVDYEPLKPVVTIEDAVKGGDNLIHESAGSNVVMHRVTRFGDVDAEFRNAPVVVKTEVYYHRHLALPLETYGVIAVKRGDELDIIANSQGPMLQVYFISRALSLPTSKIHLSSPRDIGGSFGSKYQIYPYMTLAAAASILSGRPVKWVESRTESFIASSAGSARKGEVELAADRDGRIRAIKMRLYDDEGAYPRPPEPGALFRNHGNLNGPYDVRTIEVEYYAVLTNKSPTGLNRAYGSPQFYFALERGMEELARELHMDPLEIRHRNLITQFPVVIEGQRFYETPTGGLYPMQNYAAALELLAREYKKWMAEKERDKYIGVGLATFIEPSVTNLGYVDLAVDPKEREYPHSGAGDYVTLTLDSSGVVHVFVNGSNEGLGHETSLAEAIAGELGVDQSMISVESRIDTSHPWSISSGSYSSRFAPVVLSAAILAARQLRDKLAKLAMAMLGIADVKYDRGAFYDPANPSRKMDIRRIAAAAQWDPGSLPKGVDANLSVTVYYQPPTVKAASGDKINSSAMYAFQAHLAVVRVDPISKDVKILKYVVIHDSGKMYKKEFVDGQIRGGVFQGIAAALYEELAYGGDGQPMVLTWSDYESPSLGDAMWMANMEVLHMETPLEIFPSKAAGVGEGPMMGSPVAIANAVSNALGRPINKLPLRLDDLLNAWGDS</sequence>
<dbReference type="Gene3D" id="3.90.1170.50">
    <property type="entry name" value="Aldehyde oxidase/xanthine dehydrogenase, a/b hammerhead"/>
    <property type="match status" value="1"/>
</dbReference>
<dbReference type="Pfam" id="PF01315">
    <property type="entry name" value="Ald_Xan_dh_C"/>
    <property type="match status" value="1"/>
</dbReference>
<dbReference type="Pfam" id="PF20256">
    <property type="entry name" value="MoCoBD_2"/>
    <property type="match status" value="1"/>
</dbReference>
<name>A0A830GWB6_9CREN</name>
<feature type="domain" description="Aldehyde oxidase/xanthine dehydrogenase a/b hammerhead" evidence="3">
    <location>
        <begin position="13"/>
        <end position="123"/>
    </location>
</feature>
<dbReference type="Proteomes" id="UP000610960">
    <property type="component" value="Unassembled WGS sequence"/>
</dbReference>
<dbReference type="AlphaFoldDB" id="A0A830GWB6"/>
<evidence type="ECO:0000313" key="4">
    <source>
        <dbReference type="EMBL" id="GGP21638.1"/>
    </source>
</evidence>
<dbReference type="OrthoDB" id="57164at2157"/>
<dbReference type="Gene3D" id="3.30.365.10">
    <property type="entry name" value="Aldehyde oxidase/xanthine dehydrogenase, molybdopterin binding domain"/>
    <property type="match status" value="4"/>
</dbReference>
<dbReference type="InterPro" id="IPR036856">
    <property type="entry name" value="Ald_Oxase/Xan_DH_a/b_sf"/>
</dbReference>
<comment type="caution">
    <text evidence="4">The sequence shown here is derived from an EMBL/GenBank/DDBJ whole genome shotgun (WGS) entry which is preliminary data.</text>
</comment>
<keyword evidence="5" id="KW-1185">Reference proteome</keyword>